<evidence type="ECO:0000313" key="1">
    <source>
        <dbReference type="EMBL" id="PMS26645.1"/>
    </source>
</evidence>
<evidence type="ECO:0008006" key="3">
    <source>
        <dbReference type="Google" id="ProtNLM"/>
    </source>
</evidence>
<dbReference type="AlphaFoldDB" id="A0A2N7WBA9"/>
<dbReference type="EMBL" id="PNYB01000004">
    <property type="protein sequence ID" value="PMS26645.1"/>
    <property type="molecule type" value="Genomic_DNA"/>
</dbReference>
<accession>A0A2N7WBA9</accession>
<dbReference type="SUPFAM" id="SSF53271">
    <property type="entry name" value="PRTase-like"/>
    <property type="match status" value="1"/>
</dbReference>
<protein>
    <recommendedName>
        <fullName evidence="3">Phosphoribosyltransferase domain-containing protein</fullName>
    </recommendedName>
</protein>
<name>A0A2N7WBA9_9BURK</name>
<dbReference type="Proteomes" id="UP000235347">
    <property type="component" value="Unassembled WGS sequence"/>
</dbReference>
<evidence type="ECO:0000313" key="2">
    <source>
        <dbReference type="Proteomes" id="UP000235347"/>
    </source>
</evidence>
<dbReference type="RefSeq" id="WP_102609036.1">
    <property type="nucleotide sequence ID" value="NZ_CADIKD010000011.1"/>
</dbReference>
<gene>
    <name evidence="1" type="ORF">C0Z19_06875</name>
</gene>
<comment type="caution">
    <text evidence="1">The sequence shown here is derived from an EMBL/GenBank/DDBJ whole genome shotgun (WGS) entry which is preliminary data.</text>
</comment>
<dbReference type="InterPro" id="IPR029057">
    <property type="entry name" value="PRTase-like"/>
</dbReference>
<proteinExistence type="predicted"/>
<sequence>MTAETGQPTPMRSTGTMCIDVGQILGRLCTAAGQKPLDRYFVACAAVQFWADLLDAHESDAAASASTTGRISEALRLATREADHAGQVLLGQRAVPAMADVPALACAPLFGDSRAVSLIKALRLPMPECCGYNLADIELIADDARQLIGRVGVDRPMLIVGVRTGGVYLAPLWKAVLTGFGVADAHWCTVRPQAGQAASVGQATTLQAWFGSRRTSVVVVVDDQPDTGVTMGRVAALLHSPGIDLWFASVGKLWRGPERFHAPSYSSLSVVCDRRNPRLWECLSANEHPRFIERLQEAPGLPAIPEDVRLQFRCPQGELRYGLGCAWLPWNDARVMSGRRPLVNPRKTPIAVCDSRGQALMHLRFIGEGVFGRAELQRVQEMDCTRPAWFIDGYAVTVDIGRSQSFREQFHESSPSTRADLLAQTANWLNVLAGQVTARAHNNSVVTALGPRWESVLAAMQARCGERPALSRQLGEFLAQPVPWLGQTGRAIRSSLRYACGDWHWQVDEQGRLHRFQLETNWGDVSFPELELGAFLVENRLARTDAHHLASLCGLVYSSVRESLSLAAVTIAEARLRSVRTLSERGRIALRRDFDELLATASALAGFETSLAE</sequence>
<keyword evidence="2" id="KW-1185">Reference proteome</keyword>
<organism evidence="1 2">
    <name type="scientific">Trinickia soli</name>
    <dbReference type="NCBI Taxonomy" id="380675"/>
    <lineage>
        <taxon>Bacteria</taxon>
        <taxon>Pseudomonadati</taxon>
        <taxon>Pseudomonadota</taxon>
        <taxon>Betaproteobacteria</taxon>
        <taxon>Burkholderiales</taxon>
        <taxon>Burkholderiaceae</taxon>
        <taxon>Trinickia</taxon>
    </lineage>
</organism>
<reference evidence="1 2" key="1">
    <citation type="submission" date="2018-01" db="EMBL/GenBank/DDBJ databases">
        <title>Whole genome analyses suggest that Burkholderia sensu lato contains two further novel genera in the rhizoxinica-symbiotica group Mycetohabitans gen. nov., and Trinickia gen. nov.: implications for the evolution of diazotrophy and nodulation in the Burkholderiaceae.</title>
        <authorList>
            <person name="Estrada-de los Santos P."/>
            <person name="Palmer M."/>
            <person name="Chavez-Ramirez B."/>
            <person name="Beukes C."/>
            <person name="Steenkamp E.T."/>
            <person name="Hirsch A.M."/>
            <person name="Manyaka P."/>
            <person name="Maluk M."/>
            <person name="Lafos M."/>
            <person name="Crook M."/>
            <person name="Gross E."/>
            <person name="Simon M.F."/>
            <person name="Bueno dos Reis Junior F."/>
            <person name="Poole P.S."/>
            <person name="Venter S.N."/>
            <person name="James E.K."/>
        </authorList>
    </citation>
    <scope>NUCLEOTIDE SEQUENCE [LARGE SCALE GENOMIC DNA]</scope>
    <source>
        <strain evidence="1 2">GP25-8</strain>
    </source>
</reference>